<organism evidence="1">
    <name type="scientific">bioreactor metagenome</name>
    <dbReference type="NCBI Taxonomy" id="1076179"/>
    <lineage>
        <taxon>unclassified sequences</taxon>
        <taxon>metagenomes</taxon>
        <taxon>ecological metagenomes</taxon>
    </lineage>
</organism>
<dbReference type="EMBL" id="VSSQ01140813">
    <property type="protein sequence ID" value="MPN62594.1"/>
    <property type="molecule type" value="Genomic_DNA"/>
</dbReference>
<dbReference type="AlphaFoldDB" id="A0A645JQU6"/>
<accession>A0A645JQU6</accession>
<reference evidence="1" key="1">
    <citation type="submission" date="2019-08" db="EMBL/GenBank/DDBJ databases">
        <authorList>
            <person name="Kucharzyk K."/>
            <person name="Murdoch R.W."/>
            <person name="Higgins S."/>
            <person name="Loffler F."/>
        </authorList>
    </citation>
    <scope>NUCLEOTIDE SEQUENCE</scope>
</reference>
<sequence length="146" mass="16201">MTQRERYVRDTNNATVTFETDLEATKRFLPVEDGFQARVESVVIPLGIIASGFHFNHGEREVARPAGKHQRISSRTQGFCQAVSGSGDTATDMVDFVSQGFQEAQDLFYRHPGRTVIVFQRNRASVGFAVAQRVAVKTNNQIAPAN</sequence>
<gene>
    <name evidence="1" type="ORF">SDC9_210345</name>
</gene>
<proteinExistence type="predicted"/>
<name>A0A645JQU6_9ZZZZ</name>
<evidence type="ECO:0000313" key="1">
    <source>
        <dbReference type="EMBL" id="MPN62594.1"/>
    </source>
</evidence>
<protein>
    <submittedName>
        <fullName evidence="1">Uncharacterized protein</fullName>
    </submittedName>
</protein>
<comment type="caution">
    <text evidence="1">The sequence shown here is derived from an EMBL/GenBank/DDBJ whole genome shotgun (WGS) entry which is preliminary data.</text>
</comment>